<gene>
    <name evidence="1" type="ORF">K466DRAFT_589817</name>
</gene>
<sequence>MDITRELNYDILHLIMSLCQRHEISTMMKTCKLLNLQGAKLLLSDFVTLDTENDITSFVAFMLGGSGNLDRFDQPLRVHFTVESPSPESVADLRDFLFEYGHLLWCRALIISHAEQLLAVDLHLPDALAEIGFINYIHVAEAGPLARAMLQEMKNEVFDVRVDFELRNKHYRFLPDDLQNNPILVLAPLYDTLCSVSGTWGGTDPAKTVYKDIVFHDVTSLELYTKDPIHVSHYAHAFPNVLDLSVSASVANGILLDEAQIITVCTEFRNRNRVAQRAHGSWARLERFHGSTHNWWALGLECEVERVEVSDLLEWQFGMFGEMLRVARPKYLVLDVRASTATLEAFGTLFRRQATQFLAGLRLDVSFDPLDRDELNASTMLDTVVASCAGMAQLQWLQVNLDCWRLRYESLLNRTGGFRGGPTMNDAPICPPEAFFAQLDLPVPAQRLKTEVPTLQGMRVKLQDLRGRERDMVHLGEQFPPDAEWDRLDRYH</sequence>
<accession>A0A5C3P2V8</accession>
<protein>
    <recommendedName>
        <fullName evidence="3">F-box domain-containing protein</fullName>
    </recommendedName>
</protein>
<name>A0A5C3P2V8_9APHY</name>
<dbReference type="EMBL" id="ML211402">
    <property type="protein sequence ID" value="TFK83329.1"/>
    <property type="molecule type" value="Genomic_DNA"/>
</dbReference>
<dbReference type="InParanoid" id="A0A5C3P2V8"/>
<reference evidence="1 2" key="1">
    <citation type="journal article" date="2019" name="Nat. Ecol. Evol.">
        <title>Megaphylogeny resolves global patterns of mushroom evolution.</title>
        <authorList>
            <person name="Varga T."/>
            <person name="Krizsan K."/>
            <person name="Foldi C."/>
            <person name="Dima B."/>
            <person name="Sanchez-Garcia M."/>
            <person name="Sanchez-Ramirez S."/>
            <person name="Szollosi G.J."/>
            <person name="Szarkandi J.G."/>
            <person name="Papp V."/>
            <person name="Albert L."/>
            <person name="Andreopoulos W."/>
            <person name="Angelini C."/>
            <person name="Antonin V."/>
            <person name="Barry K.W."/>
            <person name="Bougher N.L."/>
            <person name="Buchanan P."/>
            <person name="Buyck B."/>
            <person name="Bense V."/>
            <person name="Catcheside P."/>
            <person name="Chovatia M."/>
            <person name="Cooper J."/>
            <person name="Damon W."/>
            <person name="Desjardin D."/>
            <person name="Finy P."/>
            <person name="Geml J."/>
            <person name="Haridas S."/>
            <person name="Hughes K."/>
            <person name="Justo A."/>
            <person name="Karasinski D."/>
            <person name="Kautmanova I."/>
            <person name="Kiss B."/>
            <person name="Kocsube S."/>
            <person name="Kotiranta H."/>
            <person name="LaButti K.M."/>
            <person name="Lechner B.E."/>
            <person name="Liimatainen K."/>
            <person name="Lipzen A."/>
            <person name="Lukacs Z."/>
            <person name="Mihaltcheva S."/>
            <person name="Morgado L.N."/>
            <person name="Niskanen T."/>
            <person name="Noordeloos M.E."/>
            <person name="Ohm R.A."/>
            <person name="Ortiz-Santana B."/>
            <person name="Ovrebo C."/>
            <person name="Racz N."/>
            <person name="Riley R."/>
            <person name="Savchenko A."/>
            <person name="Shiryaev A."/>
            <person name="Soop K."/>
            <person name="Spirin V."/>
            <person name="Szebenyi C."/>
            <person name="Tomsovsky M."/>
            <person name="Tulloss R.E."/>
            <person name="Uehling J."/>
            <person name="Grigoriev I.V."/>
            <person name="Vagvolgyi C."/>
            <person name="Papp T."/>
            <person name="Martin F.M."/>
            <person name="Miettinen O."/>
            <person name="Hibbett D.S."/>
            <person name="Nagy L.G."/>
        </authorList>
    </citation>
    <scope>NUCLEOTIDE SEQUENCE [LARGE SCALE GENOMIC DNA]</scope>
    <source>
        <strain evidence="1 2">HHB13444</strain>
    </source>
</reference>
<evidence type="ECO:0000313" key="1">
    <source>
        <dbReference type="EMBL" id="TFK83329.1"/>
    </source>
</evidence>
<evidence type="ECO:0008006" key="3">
    <source>
        <dbReference type="Google" id="ProtNLM"/>
    </source>
</evidence>
<organism evidence="1 2">
    <name type="scientific">Polyporus arcularius HHB13444</name>
    <dbReference type="NCBI Taxonomy" id="1314778"/>
    <lineage>
        <taxon>Eukaryota</taxon>
        <taxon>Fungi</taxon>
        <taxon>Dikarya</taxon>
        <taxon>Basidiomycota</taxon>
        <taxon>Agaricomycotina</taxon>
        <taxon>Agaricomycetes</taxon>
        <taxon>Polyporales</taxon>
        <taxon>Polyporaceae</taxon>
        <taxon>Polyporus</taxon>
    </lineage>
</organism>
<evidence type="ECO:0000313" key="2">
    <source>
        <dbReference type="Proteomes" id="UP000308197"/>
    </source>
</evidence>
<dbReference type="Proteomes" id="UP000308197">
    <property type="component" value="Unassembled WGS sequence"/>
</dbReference>
<proteinExistence type="predicted"/>
<dbReference type="AlphaFoldDB" id="A0A5C3P2V8"/>
<keyword evidence="2" id="KW-1185">Reference proteome</keyword>